<name>A0AAE0LCH2_9CHLO</name>
<reference evidence="4 5" key="1">
    <citation type="journal article" date="2015" name="Genome Biol. Evol.">
        <title>Comparative Genomics of a Bacterivorous Green Alga Reveals Evolutionary Causalities and Consequences of Phago-Mixotrophic Mode of Nutrition.</title>
        <authorList>
            <person name="Burns J.A."/>
            <person name="Paasch A."/>
            <person name="Narechania A."/>
            <person name="Kim E."/>
        </authorList>
    </citation>
    <scope>NUCLEOTIDE SEQUENCE [LARGE SCALE GENOMIC DNA]</scope>
    <source>
        <strain evidence="4 5">PLY_AMNH</strain>
    </source>
</reference>
<organism evidence="4 5">
    <name type="scientific">Cymbomonas tetramitiformis</name>
    <dbReference type="NCBI Taxonomy" id="36881"/>
    <lineage>
        <taxon>Eukaryota</taxon>
        <taxon>Viridiplantae</taxon>
        <taxon>Chlorophyta</taxon>
        <taxon>Pyramimonadophyceae</taxon>
        <taxon>Pyramimonadales</taxon>
        <taxon>Pyramimonadaceae</taxon>
        <taxon>Cymbomonas</taxon>
    </lineage>
</organism>
<dbReference type="InterPro" id="IPR016024">
    <property type="entry name" value="ARM-type_fold"/>
</dbReference>
<dbReference type="InterPro" id="IPR000225">
    <property type="entry name" value="Armadillo"/>
</dbReference>
<evidence type="ECO:0000256" key="1">
    <source>
        <dbReference type="ARBA" id="ARBA00022786"/>
    </source>
</evidence>
<dbReference type="SMART" id="SM00185">
    <property type="entry name" value="ARM"/>
    <property type="match status" value="18"/>
</dbReference>
<dbReference type="SUPFAM" id="SSF48371">
    <property type="entry name" value="ARM repeat"/>
    <property type="match status" value="5"/>
</dbReference>
<feature type="region of interest" description="Disordered" evidence="3">
    <location>
        <begin position="652"/>
        <end position="684"/>
    </location>
</feature>
<dbReference type="PROSITE" id="PS50176">
    <property type="entry name" value="ARM_REPEAT"/>
    <property type="match status" value="3"/>
</dbReference>
<protein>
    <submittedName>
        <fullName evidence="4">Uncharacterized protein</fullName>
    </submittedName>
</protein>
<comment type="caution">
    <text evidence="4">The sequence shown here is derived from an EMBL/GenBank/DDBJ whole genome shotgun (WGS) entry which is preliminary data.</text>
</comment>
<dbReference type="Gene3D" id="1.25.10.10">
    <property type="entry name" value="Leucine-rich Repeat Variant"/>
    <property type="match status" value="6"/>
</dbReference>
<proteinExistence type="predicted"/>
<evidence type="ECO:0000256" key="2">
    <source>
        <dbReference type="PROSITE-ProRule" id="PRU00259"/>
    </source>
</evidence>
<keyword evidence="1" id="KW-0833">Ubl conjugation pathway</keyword>
<feature type="repeat" description="ARM" evidence="2">
    <location>
        <begin position="1115"/>
        <end position="1157"/>
    </location>
</feature>
<dbReference type="PANTHER" id="PTHR23315:SF7">
    <property type="entry name" value="U-BOX DOMAIN-CONTAINING PROTEIN 4"/>
    <property type="match status" value="1"/>
</dbReference>
<sequence length="1561" mass="164397">MLYPFPIKGLEAWKETEREETSGSVDHSRPRVCHCLLQPEPDPDSKRASFSGFNRRNISEVQGWTAIRHSPSNAMSRSKRSGSQLHWERIRSDVEEKRQSIASRPSLCDVALAAASKLKKEVRQDVRLITGASSLARLQALERLLDAATFSPQSTVVDMLQAGAAASISAILGGQSWSGDGTSRCNDGAEEGSRGYTPTEREQALLLVAAAAISSATTHHFVQAGVVPIVVGLVRAGCAGERLEALKALQSLVTQGDSAWESALKAGARRCSRHALAQRCLQDGQRKALLALAALLQAPVEHLTNDMQSKELMLEVLEVLAGQEHTQGVLLEREAEVGTVGAVIRVVARAKMLARGKAADVLRCLAARDDAAVTLIVRAHAVPPLVALSSKGSSVARRSAVATLLQLSGEPASLADIVHGVPGLVGLLDFERTAVTKRQITQLLLKVSSWSRTGQDAITRENGVTPLLAMMRTDPEAVGRLAAIRTIERLTRAAPNAEIVARGGAIPPVVQMLRESESSVEREAAALALGNLARASECRGQVRGSEWFAPALDLLREGGHGERQAVACLLASAAHGSLLENEHALMTAGAVSPLVALLRDPASCADAAVVLGWLAGDVEAAAEVAREGAIPCLVEMLRRGNGRGLGGASWVEEEGQKQQGGSADVNGSPDGSRDGDAVLGWDGNRSSAGADARANAAGALTALAYESTHAAEVTQEGAIAPLVQCLQEGLPKEQAGAAECLARLASHGEAHHAEMLCVGIPALMALLPLAAKAHAPGAPSEGTDQSDLLERAAVGALGQLAVGKKAQCLMLKLGVPRKLVALLCRRGEGEALHEVKGRVAEAVARLAEGGKRVQMEFVRHGAIPPLVAMLHQGGSSAKGLAATALGALAGSSESRVEVVRAGAVPWLQSVVQDDGVMPRTTQESAAQALWRISLDTDHLLQEGRSAELAPVLGELRTLSAAARGRAATAVEGLQRDSCYIPTVAQPEAIAPLALLLREESSVGVRKAVAALETVIGVHDSDRWQHHQSSIRGLQKMMREASAPGRDAAAWALVHTTSTKVGEPVTTQSRVQASSVTALLEVMGHGTPRKRGEAARAMARLAVPNAESRLGIVQAGALPHLVRLLQDGDLEGQMCAVEVLAMLSREVTSRDAIAEAGAIPQLVRLLRQPQDAQRAGRKGGAASVAAQRSAADAIAYLALADRLPCKIASEGGIEPLHKMLHETEEVAKEISARALRNLARESSIHHHIGRRAVLLRLVSMCKHARPEGRACAAGALGSLARSTEMRDAIAVFSASVPNLLNMLHHCKTAPELEAATAALLNLTYSERAKGSMMKGSPLRPLVRLLEPDCPGATDPAMKNACLVLSQLATSDNARLAIVRNGGLLHLRRLAAEGSTEVRSPAAATLMQLSEHESIRATIKKAGGLPGQLSFRTFTGCAVGQKPKVVPTAFCCRAVDAIVTRCAEAIARGAGLCGMNWALYGLFDPEQRDSATQRIWCSECNVETGISAAGKDQLQNDSGLKRHPPYLIASSMHAFCVNQLLALKEPRGGLAAAMDAKMLTAPE</sequence>
<dbReference type="EMBL" id="LGRX02004525">
    <property type="protein sequence ID" value="KAK3280128.1"/>
    <property type="molecule type" value="Genomic_DNA"/>
</dbReference>
<keyword evidence="5" id="KW-1185">Reference proteome</keyword>
<dbReference type="Proteomes" id="UP001190700">
    <property type="component" value="Unassembled WGS sequence"/>
</dbReference>
<evidence type="ECO:0000256" key="3">
    <source>
        <dbReference type="SAM" id="MobiDB-lite"/>
    </source>
</evidence>
<evidence type="ECO:0000313" key="5">
    <source>
        <dbReference type="Proteomes" id="UP001190700"/>
    </source>
</evidence>
<gene>
    <name evidence="4" type="ORF">CYMTET_12018</name>
</gene>
<evidence type="ECO:0000313" key="4">
    <source>
        <dbReference type="EMBL" id="KAK3280128.1"/>
    </source>
</evidence>
<dbReference type="PANTHER" id="PTHR23315">
    <property type="entry name" value="U BOX DOMAIN-CONTAINING"/>
    <property type="match status" value="1"/>
</dbReference>
<accession>A0AAE0LCH2</accession>
<dbReference type="InterPro" id="IPR011989">
    <property type="entry name" value="ARM-like"/>
</dbReference>
<feature type="repeat" description="ARM" evidence="2">
    <location>
        <begin position="861"/>
        <end position="903"/>
    </location>
</feature>
<feature type="repeat" description="ARM" evidence="2">
    <location>
        <begin position="1335"/>
        <end position="1381"/>
    </location>
</feature>